<proteinExistence type="predicted"/>
<dbReference type="AlphaFoldDB" id="A0A6P2C6Z9"/>
<evidence type="ECO:0000313" key="3">
    <source>
        <dbReference type="Proteomes" id="UP000460272"/>
    </source>
</evidence>
<dbReference type="InterPro" id="IPR037523">
    <property type="entry name" value="VOC_core"/>
</dbReference>
<keyword evidence="2" id="KW-0560">Oxidoreductase</keyword>
<dbReference type="InterPro" id="IPR029068">
    <property type="entry name" value="Glyas_Bleomycin-R_OHBP_Dase"/>
</dbReference>
<dbReference type="PROSITE" id="PS51819">
    <property type="entry name" value="VOC"/>
    <property type="match status" value="1"/>
</dbReference>
<protein>
    <submittedName>
        <fullName evidence="2">Biphenyl 2,3-dioxygenase</fullName>
    </submittedName>
</protein>
<dbReference type="Proteomes" id="UP000460272">
    <property type="component" value="Unassembled WGS sequence"/>
</dbReference>
<evidence type="ECO:0000259" key="1">
    <source>
        <dbReference type="PROSITE" id="PS51819"/>
    </source>
</evidence>
<evidence type="ECO:0000313" key="2">
    <source>
        <dbReference type="EMBL" id="TVZ06767.1"/>
    </source>
</evidence>
<reference evidence="2 3" key="1">
    <citation type="submission" date="2018-11" db="EMBL/GenBank/DDBJ databases">
        <title>Trebonia kvetii gen.nov., sp.nov., a novel acidophilic actinobacterium, and proposal of the new actinobacterial family Treboniaceae fam. nov.</title>
        <authorList>
            <person name="Rapoport D."/>
            <person name="Sagova-Mareckova M."/>
            <person name="Sedlacek I."/>
            <person name="Provaznik J."/>
            <person name="Kralova S."/>
            <person name="Pavlinic D."/>
            <person name="Benes V."/>
            <person name="Kopecky J."/>
        </authorList>
    </citation>
    <scope>NUCLEOTIDE SEQUENCE [LARGE SCALE GENOMIC DNA]</scope>
    <source>
        <strain evidence="2 3">15Tr583</strain>
    </source>
</reference>
<dbReference type="Pfam" id="PF00903">
    <property type="entry name" value="Glyoxalase"/>
    <property type="match status" value="1"/>
</dbReference>
<dbReference type="Gene3D" id="3.10.180.10">
    <property type="entry name" value="2,3-Dihydroxybiphenyl 1,2-Dioxygenase, domain 1"/>
    <property type="match status" value="1"/>
</dbReference>
<name>A0A6P2C6Z9_9ACTN</name>
<comment type="caution">
    <text evidence="2">The sequence shown here is derived from an EMBL/GenBank/DDBJ whole genome shotgun (WGS) entry which is preliminary data.</text>
</comment>
<dbReference type="InterPro" id="IPR004360">
    <property type="entry name" value="Glyas_Fos-R_dOase_dom"/>
</dbReference>
<dbReference type="GO" id="GO:0051213">
    <property type="term" value="F:dioxygenase activity"/>
    <property type="evidence" value="ECO:0007669"/>
    <property type="project" value="UniProtKB-KW"/>
</dbReference>
<sequence>MSAKPKFAHVVFQTSQPTEMRDWYCTVLDGHVLYQDAALTFITFDDEHHRVALLNPPVPLERKTPATGAMHHVAYTFENLDDLLDRYVLLRDQGIRPAVCIAHGVTTSMYYRDPDGNMVEMQIDRFAEPDDATNYMKGPEYAADSVGPQFDPEQLLAAYRAGASVEELSDRSWALKSALPDPMPALMGAR</sequence>
<dbReference type="OrthoDB" id="9804907at2"/>
<accession>A0A6P2C6Z9</accession>
<organism evidence="2 3">
    <name type="scientific">Trebonia kvetii</name>
    <dbReference type="NCBI Taxonomy" id="2480626"/>
    <lineage>
        <taxon>Bacteria</taxon>
        <taxon>Bacillati</taxon>
        <taxon>Actinomycetota</taxon>
        <taxon>Actinomycetes</taxon>
        <taxon>Streptosporangiales</taxon>
        <taxon>Treboniaceae</taxon>
        <taxon>Trebonia</taxon>
    </lineage>
</organism>
<keyword evidence="2" id="KW-0223">Dioxygenase</keyword>
<feature type="domain" description="VOC" evidence="1">
    <location>
        <begin position="6"/>
        <end position="124"/>
    </location>
</feature>
<dbReference type="EMBL" id="RPFW01000001">
    <property type="protein sequence ID" value="TVZ06767.1"/>
    <property type="molecule type" value="Genomic_DNA"/>
</dbReference>
<keyword evidence="3" id="KW-1185">Reference proteome</keyword>
<dbReference type="SUPFAM" id="SSF54593">
    <property type="entry name" value="Glyoxalase/Bleomycin resistance protein/Dihydroxybiphenyl dioxygenase"/>
    <property type="match status" value="1"/>
</dbReference>
<gene>
    <name evidence="2" type="ORF">EAS64_05225</name>
</gene>